<comment type="caution">
    <text evidence="2">The sequence shown here is derived from an EMBL/GenBank/DDBJ whole genome shotgun (WGS) entry which is preliminary data.</text>
</comment>
<dbReference type="PANTHER" id="PTHR32182:SF22">
    <property type="entry name" value="ATP-DEPENDENT ENDONUCLEASE, OLD FAMILY-RELATED"/>
    <property type="match status" value="1"/>
</dbReference>
<accession>A0ABR5SJG6</accession>
<dbReference type="InterPro" id="IPR041685">
    <property type="entry name" value="AAA_GajA/Old/RecF-like"/>
</dbReference>
<dbReference type="Gene3D" id="3.40.50.300">
    <property type="entry name" value="P-loop containing nucleotide triphosphate hydrolases"/>
    <property type="match status" value="2"/>
</dbReference>
<feature type="domain" description="Endonuclease GajA/Old nuclease/RecF-like AAA" evidence="1">
    <location>
        <begin position="1"/>
        <end position="409"/>
    </location>
</feature>
<organism evidence="2 3">
    <name type="scientific">Candidatus Magnetominusculus xianensis</name>
    <dbReference type="NCBI Taxonomy" id="1748249"/>
    <lineage>
        <taxon>Bacteria</taxon>
        <taxon>Pseudomonadati</taxon>
        <taxon>Nitrospirota</taxon>
        <taxon>Nitrospiria</taxon>
        <taxon>Nitrospirales</taxon>
        <taxon>Nitrospiraceae</taxon>
        <taxon>Candidatus Magnetominusculus</taxon>
    </lineage>
</organism>
<dbReference type="InterPro" id="IPR027417">
    <property type="entry name" value="P-loop_NTPase"/>
</dbReference>
<dbReference type="PANTHER" id="PTHR32182">
    <property type="entry name" value="DNA REPLICATION AND REPAIR PROTEIN RECF"/>
    <property type="match status" value="1"/>
</dbReference>
<evidence type="ECO:0000313" key="2">
    <source>
        <dbReference type="EMBL" id="KWT92699.1"/>
    </source>
</evidence>
<dbReference type="SUPFAM" id="SSF52540">
    <property type="entry name" value="P-loop containing nucleoside triphosphate hydrolases"/>
    <property type="match status" value="1"/>
</dbReference>
<sequence length="494" mass="55340">MLTRLKVSGFKNLVDVDISFGPFTCIAGANGVGKSNLFDAIQFLSALAEKPFREAAMSVRDNNGTPSAIKSLFHRHGEHTGNKMTFEAEMIVPKEGIDELGQEIKTSNTLLKYSLELIFNESKGGIELLKEELVPIKLDDVSKRLLFPHESVWRDSILIGNREKPLISTEENEHGYHILAHVEDCKGFDREMPQMPATGFSASGTLVNGIPAKTLPRTVLSTLMDAAQRYTTIMAKKEMQSWRLMLLNPLLLREPDKIGAPTQLGDYGSYLPSTLYRIAAAKNNNESRVYQEIANRLSELIDDVSEISVDRDDKRELMTLELTDRSGTKYTARDLSDGTLRFLAAAVIEADEQMGGLICFEEPENGIHPARIPAMIKLLKYIATDATLPVEEGNPLRQVIINTHSPAVVAQVPDDSLLIAELREIIRDKKRFKAARFGWLPDTWRATNQPLIEPVCKGTILSYLNPVPYESEINDNRVIDRKDIKEYLPSYPED</sequence>
<gene>
    <name evidence="2" type="ORF">ASN18_0530</name>
</gene>
<reference evidence="2 3" key="1">
    <citation type="submission" date="2015-11" db="EMBL/GenBank/DDBJ databases">
        <authorList>
            <person name="Lin W."/>
        </authorList>
    </citation>
    <scope>NUCLEOTIDE SEQUENCE [LARGE SCALE GENOMIC DNA]</scope>
    <source>
        <strain evidence="2 3">HCH-1</strain>
    </source>
</reference>
<proteinExistence type="predicted"/>
<evidence type="ECO:0000259" key="1">
    <source>
        <dbReference type="Pfam" id="PF13175"/>
    </source>
</evidence>
<protein>
    <submittedName>
        <fullName evidence="2">Recombination protein F</fullName>
    </submittedName>
</protein>
<evidence type="ECO:0000313" key="3">
    <source>
        <dbReference type="Proteomes" id="UP000060487"/>
    </source>
</evidence>
<dbReference type="EMBL" id="LNQR01000021">
    <property type="protein sequence ID" value="KWT92699.1"/>
    <property type="molecule type" value="Genomic_DNA"/>
</dbReference>
<dbReference type="Proteomes" id="UP000060487">
    <property type="component" value="Unassembled WGS sequence"/>
</dbReference>
<dbReference type="Pfam" id="PF13175">
    <property type="entry name" value="AAA_15"/>
    <property type="match status" value="1"/>
</dbReference>
<name>A0ABR5SJG6_9BACT</name>
<keyword evidence="3" id="KW-1185">Reference proteome</keyword>
<dbReference type="RefSeq" id="WP_085051058.1">
    <property type="nucleotide sequence ID" value="NZ_LNQR01000021.1"/>
</dbReference>